<evidence type="ECO:0000259" key="10">
    <source>
        <dbReference type="Pfam" id="PF20560"/>
    </source>
</evidence>
<dbReference type="STRING" id="1379159.CH75_15110"/>
<reference evidence="11 12" key="1">
    <citation type="journal article" date="2018" name="Genet. Mol. Biol.">
        <title>The genome sequence of Dyella jiangningensis FCAV SCS01 from a lignocellulose-decomposing microbial consortium metagenome reveals potential for biotechnological applications.</title>
        <authorList>
            <person name="Desiderato J.G."/>
            <person name="Alvarenga D.O."/>
            <person name="Constancio M.T.L."/>
            <person name="Alves L.M.C."/>
            <person name="Varani A.M."/>
        </authorList>
    </citation>
    <scope>NUCLEOTIDE SEQUENCE [LARGE SCALE GENOMIC DNA]</scope>
    <source>
        <strain evidence="11 12">FCAV SCS01</strain>
    </source>
</reference>
<keyword evidence="11" id="KW-0966">Cell projection</keyword>
<dbReference type="AlphaFoldDB" id="A0A023NUK3"/>
<evidence type="ECO:0000259" key="9">
    <source>
        <dbReference type="Pfam" id="PF01618"/>
    </source>
</evidence>
<feature type="domain" description="MotA/TolQ/ExbB proton channel" evidence="9">
    <location>
        <begin position="101"/>
        <end position="219"/>
    </location>
</feature>
<keyword evidence="5 8" id="KW-1133">Transmembrane helix</keyword>
<dbReference type="Proteomes" id="UP000248926">
    <property type="component" value="Unassembled WGS sequence"/>
</dbReference>
<dbReference type="HOGENOM" id="CLU_079895_0_0_6"/>
<evidence type="ECO:0000313" key="11">
    <source>
        <dbReference type="EMBL" id="RAO77248.1"/>
    </source>
</evidence>
<evidence type="ECO:0000256" key="3">
    <source>
        <dbReference type="ARBA" id="ARBA00022692"/>
    </source>
</evidence>
<dbReference type="GO" id="GO:0015031">
    <property type="term" value="P:protein transport"/>
    <property type="evidence" value="ECO:0007669"/>
    <property type="project" value="UniProtKB-KW"/>
</dbReference>
<sequence length="246" mass="26452">MDLVSLIGTILAFIVIIVGTILKGSSVEALWNPAAFVIVFLGTIAALLVQNSGKVLKHAMKLFPMVYKPPQHQPSDLISRIVGWSEISRRQGLLGLEPQIDSESDTFVRKGLQLLVDGSEPEAIRGVLEVEVDAREHHDLAGAKVFENAGIFSPTMGIIGAVMGLMAVMQNLADPSKLGHGIAAAFVATIYGVALANLLMLPMSARLKSLIHKQTQMREILIEGLVAIAEGSNPRQIEAKLQGYMP</sequence>
<evidence type="ECO:0000313" key="12">
    <source>
        <dbReference type="Proteomes" id="UP000248926"/>
    </source>
</evidence>
<keyword evidence="7" id="KW-0653">Protein transport</keyword>
<keyword evidence="4" id="KW-0283">Flagellar rotation</keyword>
<protein>
    <submittedName>
        <fullName evidence="11">Flagellar motor protein</fullName>
    </submittedName>
</protein>
<comment type="similarity">
    <text evidence="7">Belongs to the exbB/tolQ family.</text>
</comment>
<dbReference type="PANTHER" id="PTHR30433">
    <property type="entry name" value="CHEMOTAXIS PROTEIN MOTA"/>
    <property type="match status" value="1"/>
</dbReference>
<keyword evidence="11" id="KW-0282">Flagellum</keyword>
<evidence type="ECO:0000256" key="5">
    <source>
        <dbReference type="ARBA" id="ARBA00022989"/>
    </source>
</evidence>
<dbReference type="InterPro" id="IPR046786">
    <property type="entry name" value="MotA_N"/>
</dbReference>
<dbReference type="Pfam" id="PF01618">
    <property type="entry name" value="MotA_ExbB"/>
    <property type="match status" value="1"/>
</dbReference>
<dbReference type="Pfam" id="PF20560">
    <property type="entry name" value="MotA_N"/>
    <property type="match status" value="1"/>
</dbReference>
<feature type="transmembrane region" description="Helical" evidence="8">
    <location>
        <begin position="181"/>
        <end position="201"/>
    </location>
</feature>
<proteinExistence type="inferred from homology"/>
<evidence type="ECO:0000256" key="2">
    <source>
        <dbReference type="ARBA" id="ARBA00022475"/>
    </source>
</evidence>
<dbReference type="GO" id="GO:0071978">
    <property type="term" value="P:bacterial-type flagellum-dependent swarming motility"/>
    <property type="evidence" value="ECO:0007669"/>
    <property type="project" value="InterPro"/>
</dbReference>
<evidence type="ECO:0000256" key="6">
    <source>
        <dbReference type="ARBA" id="ARBA00023136"/>
    </source>
</evidence>
<dbReference type="EMBL" id="NFZS01000001">
    <property type="protein sequence ID" value="RAO77248.1"/>
    <property type="molecule type" value="Genomic_DNA"/>
</dbReference>
<comment type="subcellular location">
    <subcellularLocation>
        <location evidence="1">Cell membrane</location>
        <topology evidence="1">Multi-pass membrane protein</topology>
    </subcellularLocation>
    <subcellularLocation>
        <location evidence="7">Membrane</location>
        <topology evidence="7">Multi-pass membrane protein</topology>
    </subcellularLocation>
</comment>
<keyword evidence="2" id="KW-1003">Cell membrane</keyword>
<keyword evidence="12" id="KW-1185">Reference proteome</keyword>
<accession>A0A023NUK3</accession>
<keyword evidence="11" id="KW-0969">Cilium</keyword>
<evidence type="ECO:0000256" key="1">
    <source>
        <dbReference type="ARBA" id="ARBA00004651"/>
    </source>
</evidence>
<keyword evidence="7" id="KW-0813">Transport</keyword>
<dbReference type="KEGG" id="dji:CH75_15110"/>
<dbReference type="GO" id="GO:0005886">
    <property type="term" value="C:plasma membrane"/>
    <property type="evidence" value="ECO:0007669"/>
    <property type="project" value="UniProtKB-SubCell"/>
</dbReference>
<name>A0A023NUK3_9GAMM</name>
<comment type="caution">
    <text evidence="11">The sequence shown here is derived from an EMBL/GenBank/DDBJ whole genome shotgun (WGS) entry which is preliminary data.</text>
</comment>
<dbReference type="PANTHER" id="PTHR30433:SF3">
    <property type="entry name" value="MOTILITY PROTEIN A"/>
    <property type="match status" value="1"/>
</dbReference>
<dbReference type="OrthoDB" id="9806929at2"/>
<gene>
    <name evidence="11" type="primary">motC</name>
    <name evidence="11" type="ORF">CA260_04995</name>
</gene>
<dbReference type="NCBIfam" id="NF006583">
    <property type="entry name" value="PRK09109.1"/>
    <property type="match status" value="1"/>
</dbReference>
<organism evidence="11 12">
    <name type="scientific">Dyella jiangningensis</name>
    <dbReference type="NCBI Taxonomy" id="1379159"/>
    <lineage>
        <taxon>Bacteria</taxon>
        <taxon>Pseudomonadati</taxon>
        <taxon>Pseudomonadota</taxon>
        <taxon>Gammaproteobacteria</taxon>
        <taxon>Lysobacterales</taxon>
        <taxon>Rhodanobacteraceae</taxon>
        <taxon>Dyella</taxon>
    </lineage>
</organism>
<evidence type="ECO:0000256" key="4">
    <source>
        <dbReference type="ARBA" id="ARBA00022779"/>
    </source>
</evidence>
<keyword evidence="3 8" id="KW-0812">Transmembrane</keyword>
<keyword evidence="6 8" id="KW-0472">Membrane</keyword>
<dbReference type="RefSeq" id="WP_038620658.1">
    <property type="nucleotide sequence ID" value="NZ_JARPOG010000003.1"/>
</dbReference>
<dbReference type="InterPro" id="IPR002898">
    <property type="entry name" value="MotA_ExbB_proton_chnl"/>
</dbReference>
<feature type="transmembrane region" description="Helical" evidence="8">
    <location>
        <begin position="29"/>
        <end position="49"/>
    </location>
</feature>
<feature type="domain" description="Motility protein A N-terminal" evidence="10">
    <location>
        <begin position="6"/>
        <end position="81"/>
    </location>
</feature>
<feature type="transmembrane region" description="Helical" evidence="8">
    <location>
        <begin position="145"/>
        <end position="169"/>
    </location>
</feature>
<evidence type="ECO:0000256" key="8">
    <source>
        <dbReference type="SAM" id="Phobius"/>
    </source>
</evidence>
<evidence type="ECO:0000256" key="7">
    <source>
        <dbReference type="RuleBase" id="RU004057"/>
    </source>
</evidence>
<dbReference type="GO" id="GO:0006935">
    <property type="term" value="P:chemotaxis"/>
    <property type="evidence" value="ECO:0007669"/>
    <property type="project" value="InterPro"/>
</dbReference>
<dbReference type="InterPro" id="IPR047055">
    <property type="entry name" value="MotA-like"/>
</dbReference>